<comment type="similarity">
    <text evidence="1 2">Belongs to the cytochrome P450 family.</text>
</comment>
<evidence type="ECO:0000313" key="4">
    <source>
        <dbReference type="Proteomes" id="UP001291653"/>
    </source>
</evidence>
<protein>
    <submittedName>
        <fullName evidence="3">Cytochrome P450</fullName>
    </submittedName>
</protein>
<sequence>MTEAPYVLDPTAADAVAEERRLRARGPATLVDVLGVTAWSVTDPDLLKELLTSPDVSKDGRRHWPGFEEAVAGWPLVLWVIVQNMFTAYGEDHGRLRRLVRPSFAPRRIAALAGRVEEITGRLLDELAAGDPAEPVDLRERFAYPLPLAVIGELMGVPAERYPEFRRAVEGIFATTATPAEAAANNAWLYGLFETLIEEKRATPGDDLTSRLIATRDEEGDGSALTEEELRDTLMLIVAAGFETTVNLIDQAVVTLLGHPEQLARVQDGRASWEAVVEETLRLQPPVRHLPLRYAVRDITLPDGRVIHRGEAILASYGAANRHPGWHGESADSFVLDRGITQGHLAFGHGVHLCLGAPLARLEATTALRALFTRFPGLRLAVPAGELSPLPSFISSGHTRVPVVLTPGA</sequence>
<accession>A0ABQ5NS53</accession>
<reference evidence="3 4" key="1">
    <citation type="submission" date="2022-10" db="EMBL/GenBank/DDBJ databases">
        <title>Draft genome sequence of Streptomyces sp. YSPA8.</title>
        <authorList>
            <person name="Moriuchi R."/>
            <person name="Dohra H."/>
            <person name="Yamamura H."/>
            <person name="Kodani S."/>
        </authorList>
    </citation>
    <scope>NUCLEOTIDE SEQUENCE [LARGE SCALE GENOMIC DNA]</scope>
    <source>
        <strain evidence="3 4">YSPA8</strain>
    </source>
</reference>
<keyword evidence="2" id="KW-0349">Heme</keyword>
<dbReference type="InterPro" id="IPR001128">
    <property type="entry name" value="Cyt_P450"/>
</dbReference>
<dbReference type="SUPFAM" id="SSF48264">
    <property type="entry name" value="Cytochrome P450"/>
    <property type="match status" value="1"/>
</dbReference>
<keyword evidence="4" id="KW-1185">Reference proteome</keyword>
<dbReference type="CDD" id="cd11029">
    <property type="entry name" value="CYP107-like"/>
    <property type="match status" value="1"/>
</dbReference>
<dbReference type="InterPro" id="IPR017972">
    <property type="entry name" value="Cyt_P450_CS"/>
</dbReference>
<dbReference type="PROSITE" id="PS00086">
    <property type="entry name" value="CYTOCHROME_P450"/>
    <property type="match status" value="1"/>
</dbReference>
<dbReference type="PANTHER" id="PTHR46696:SF1">
    <property type="entry name" value="CYTOCHROME P450 YJIB-RELATED"/>
    <property type="match status" value="1"/>
</dbReference>
<dbReference type="Pfam" id="PF00067">
    <property type="entry name" value="p450"/>
    <property type="match status" value="2"/>
</dbReference>
<evidence type="ECO:0000256" key="2">
    <source>
        <dbReference type="RuleBase" id="RU000461"/>
    </source>
</evidence>
<keyword evidence="2" id="KW-0503">Monooxygenase</keyword>
<proteinExistence type="inferred from homology"/>
<gene>
    <name evidence="3" type="ORF">SYYSPA8_02890</name>
</gene>
<evidence type="ECO:0000256" key="1">
    <source>
        <dbReference type="ARBA" id="ARBA00010617"/>
    </source>
</evidence>
<dbReference type="Proteomes" id="UP001291653">
    <property type="component" value="Unassembled WGS sequence"/>
</dbReference>
<dbReference type="PANTHER" id="PTHR46696">
    <property type="entry name" value="P450, PUTATIVE (EUROFUNG)-RELATED"/>
    <property type="match status" value="1"/>
</dbReference>
<dbReference type="InterPro" id="IPR002397">
    <property type="entry name" value="Cyt_P450_B"/>
</dbReference>
<dbReference type="Gene3D" id="1.10.630.10">
    <property type="entry name" value="Cytochrome P450"/>
    <property type="match status" value="1"/>
</dbReference>
<name>A0ABQ5NS53_9ACTN</name>
<keyword evidence="2" id="KW-0408">Iron</keyword>
<organism evidence="3 4">
    <name type="scientific">Streptomyces yaizuensis</name>
    <dbReference type="NCBI Taxonomy" id="2989713"/>
    <lineage>
        <taxon>Bacteria</taxon>
        <taxon>Bacillati</taxon>
        <taxon>Actinomycetota</taxon>
        <taxon>Actinomycetes</taxon>
        <taxon>Kitasatosporales</taxon>
        <taxon>Streptomycetaceae</taxon>
        <taxon>Streptomyces</taxon>
    </lineage>
</organism>
<dbReference type="PRINTS" id="PR00359">
    <property type="entry name" value="BP450"/>
</dbReference>
<dbReference type="RefSeq" id="WP_323445284.1">
    <property type="nucleotide sequence ID" value="NZ_BSBI01000001.1"/>
</dbReference>
<dbReference type="InterPro" id="IPR036396">
    <property type="entry name" value="Cyt_P450_sf"/>
</dbReference>
<keyword evidence="2" id="KW-0560">Oxidoreductase</keyword>
<evidence type="ECO:0000313" key="3">
    <source>
        <dbReference type="EMBL" id="GLF93197.1"/>
    </source>
</evidence>
<comment type="caution">
    <text evidence="3">The sequence shown here is derived from an EMBL/GenBank/DDBJ whole genome shotgun (WGS) entry which is preliminary data.</text>
</comment>
<dbReference type="PRINTS" id="PR00385">
    <property type="entry name" value="P450"/>
</dbReference>
<dbReference type="EMBL" id="BSBI01000001">
    <property type="protein sequence ID" value="GLF93197.1"/>
    <property type="molecule type" value="Genomic_DNA"/>
</dbReference>
<keyword evidence="2" id="KW-0479">Metal-binding</keyword>